<evidence type="ECO:0000259" key="1">
    <source>
        <dbReference type="PROSITE" id="PS50086"/>
    </source>
</evidence>
<dbReference type="PROSITE" id="PS50086">
    <property type="entry name" value="TBC_RABGAP"/>
    <property type="match status" value="1"/>
</dbReference>
<protein>
    <recommendedName>
        <fullName evidence="1">Rab-GAP TBC domain-containing protein</fullName>
    </recommendedName>
</protein>
<gene>
    <name evidence="2" type="ORF">TDIB3V08_LOCUS4050</name>
</gene>
<dbReference type="Gene3D" id="1.10.472.80">
    <property type="entry name" value="Ypt/Rab-GAP domain of gyp1p, domain 3"/>
    <property type="match status" value="1"/>
</dbReference>
<reference evidence="2" key="1">
    <citation type="submission" date="2020-11" db="EMBL/GenBank/DDBJ databases">
        <authorList>
            <person name="Tran Van P."/>
        </authorList>
    </citation>
    <scope>NUCLEOTIDE SEQUENCE</scope>
</reference>
<dbReference type="PANTHER" id="PTHR16110">
    <property type="entry name" value="TBC1 DOMAIN FAMILY MEMBER 19"/>
    <property type="match status" value="1"/>
</dbReference>
<dbReference type="InterPro" id="IPR000195">
    <property type="entry name" value="Rab-GAP-TBC_dom"/>
</dbReference>
<name>A0A7R8VIY0_TIMDO</name>
<organism evidence="2">
    <name type="scientific">Timema douglasi</name>
    <name type="common">Walking stick</name>
    <dbReference type="NCBI Taxonomy" id="61478"/>
    <lineage>
        <taxon>Eukaryota</taxon>
        <taxon>Metazoa</taxon>
        <taxon>Ecdysozoa</taxon>
        <taxon>Arthropoda</taxon>
        <taxon>Hexapoda</taxon>
        <taxon>Insecta</taxon>
        <taxon>Pterygota</taxon>
        <taxon>Neoptera</taxon>
        <taxon>Polyneoptera</taxon>
        <taxon>Phasmatodea</taxon>
        <taxon>Timematodea</taxon>
        <taxon>Timematoidea</taxon>
        <taxon>Timematidae</taxon>
        <taxon>Timema</taxon>
    </lineage>
</organism>
<dbReference type="Pfam" id="PF22936">
    <property type="entry name" value="Pol_BBD"/>
    <property type="match status" value="1"/>
</dbReference>
<sequence>MNSGASSHMTWHKDYFDKFEEDSDGSSVRLGDNHKLFVKGKGDVMIRKLLNGQWYDSVIRDVRFVPDLKKLLMSEGKITKLGMKIVKSDNFVEVFEKKVVASPYVKKSAFKETLLAVLKTSGLETELRNTVFHWMRSHNNNANINGYPVKEPLAYLRKAQLQWEKRIHKSLNSMCSELGVPLARFRLASDKDELSDKWTELSTYDIDLSQYRPVYAPKDFLEVLLWLRSPNYRPMDGEGTWNFSQIPLKVKTLSELRCLYAEVSRGESQLGVKLNMPSVYPNIPTLEAERTLHGEKVILSNHAPLAQEFLKRGCPRCLRGKIWSQVLGSQIRQANIQHFGELKNLVIQYDLLVDKLIVKDVQLTASNDDQYFVFEDILYQVMLCFSRDTEILSVFNHSASNPVHAILKNKSAIVENTVIFPPSGIIPFHGFTMYAMPFCYMYENPIALYYTFRAFYLRYWFRLHEVSSHEQGILSLCLLFERLLQRYEPELWFRFKQVNIQPVRVVFKWLMRGFSGHLPPEQLLYLWDMILAYDSLEVLPILALAILSFRRDNLLQVETLQNVEVSETSYLQITSKTQK</sequence>
<evidence type="ECO:0000313" key="2">
    <source>
        <dbReference type="EMBL" id="CAD7197748.1"/>
    </source>
</evidence>
<dbReference type="AlphaFoldDB" id="A0A7R8VIY0"/>
<dbReference type="InterPro" id="IPR042507">
    <property type="entry name" value="TBC1D19"/>
</dbReference>
<dbReference type="SMART" id="SM00164">
    <property type="entry name" value="TBC"/>
    <property type="match status" value="1"/>
</dbReference>
<proteinExistence type="predicted"/>
<accession>A0A7R8VIY0</accession>
<feature type="domain" description="Rab-GAP TBC" evidence="1">
    <location>
        <begin position="313"/>
        <end position="534"/>
    </location>
</feature>
<dbReference type="SUPFAM" id="SSF47923">
    <property type="entry name" value="Ypt/Rab-GAP domain of gyp1p"/>
    <property type="match status" value="1"/>
</dbReference>
<dbReference type="Pfam" id="PF00566">
    <property type="entry name" value="RabGAP-TBC"/>
    <property type="match status" value="1"/>
</dbReference>
<dbReference type="InterPro" id="IPR035969">
    <property type="entry name" value="Rab-GAP_TBC_sf"/>
</dbReference>
<dbReference type="PANTHER" id="PTHR16110:SF1">
    <property type="entry name" value="TBC1 DOMAIN FAMILY MEMBER 19"/>
    <property type="match status" value="1"/>
</dbReference>
<dbReference type="InterPro" id="IPR054722">
    <property type="entry name" value="PolX-like_BBD"/>
</dbReference>
<dbReference type="EMBL" id="OA565819">
    <property type="protein sequence ID" value="CAD7197748.1"/>
    <property type="molecule type" value="Genomic_DNA"/>
</dbReference>